<reference evidence="7" key="1">
    <citation type="submission" date="2022-08" db="EMBL/GenBank/DDBJ databases">
        <authorList>
            <consortium name="DOE Joint Genome Institute"/>
            <person name="Min B."/>
            <person name="Sierra-Patev S."/>
            <person name="Naranjo-Ortiz M."/>
            <person name="Looney B."/>
            <person name="Konkel Z."/>
            <person name="Slot J.C."/>
            <person name="Sakamoto Y."/>
            <person name="Steenwyk J.L."/>
            <person name="Rokas A."/>
            <person name="Carro J."/>
            <person name="Camarero S."/>
            <person name="Ferreira P."/>
            <person name="Molpeceres G."/>
            <person name="Ruiz-duenas F.J."/>
            <person name="Serrano A."/>
            <person name="Henrissat B."/>
            <person name="Drula E."/>
            <person name="Hughes K.W."/>
            <person name="Mata J.L."/>
            <person name="Ishikawa N.K."/>
            <person name="Vargas-Isla R."/>
            <person name="Ushijima S."/>
            <person name="Smith C.A."/>
            <person name="Ahrendt S."/>
            <person name="Andreopoulos W."/>
            <person name="He G."/>
            <person name="LaButti K."/>
            <person name="Lipzen A."/>
            <person name="Ng V."/>
            <person name="Riley R."/>
            <person name="Sandor L."/>
            <person name="Barry K."/>
            <person name="Martinez A.T."/>
            <person name="Xiao Y."/>
            <person name="Gibbons J.G."/>
            <person name="Terashima K."/>
            <person name="Hibbett D.S."/>
            <person name="Grigoriev I.V."/>
        </authorList>
    </citation>
    <scope>NUCLEOTIDE SEQUENCE</scope>
    <source>
        <strain evidence="7">TFB7810</strain>
    </source>
</reference>
<feature type="compositionally biased region" description="Basic and acidic residues" evidence="5">
    <location>
        <begin position="137"/>
        <end position="149"/>
    </location>
</feature>
<dbReference type="Gene3D" id="3.90.70.200">
    <property type="entry name" value="Plus-3 domain"/>
    <property type="match status" value="1"/>
</dbReference>
<feature type="compositionally biased region" description="Polar residues" evidence="5">
    <location>
        <begin position="522"/>
        <end position="537"/>
    </location>
</feature>
<dbReference type="GO" id="GO:1990269">
    <property type="term" value="F:RNA polymerase II C-terminal domain phosphoserine binding"/>
    <property type="evidence" value="ECO:0007669"/>
    <property type="project" value="TreeGrafter"/>
</dbReference>
<feature type="compositionally biased region" description="Acidic residues" evidence="5">
    <location>
        <begin position="44"/>
        <end position="58"/>
    </location>
</feature>
<evidence type="ECO:0000313" key="9">
    <source>
        <dbReference type="Proteomes" id="UP001142393"/>
    </source>
</evidence>
<name>A0A9W8TZI7_9AGAR</name>
<dbReference type="AlphaFoldDB" id="A0A9W8TZI7"/>
<dbReference type="GO" id="GO:0003677">
    <property type="term" value="F:DNA binding"/>
    <property type="evidence" value="ECO:0007669"/>
    <property type="project" value="InterPro"/>
</dbReference>
<keyword evidence="4" id="KW-0539">Nucleus</keyword>
<evidence type="ECO:0000313" key="8">
    <source>
        <dbReference type="EMBL" id="KAJ3983009.1"/>
    </source>
</evidence>
<keyword evidence="2" id="KW-0805">Transcription regulation</keyword>
<feature type="region of interest" description="Disordered" evidence="5">
    <location>
        <begin position="1"/>
        <end position="64"/>
    </location>
</feature>
<accession>A0A9W8TZI7</accession>
<proteinExistence type="predicted"/>
<reference evidence="7 9" key="3">
    <citation type="journal article" date="2023" name="Proc. Natl. Acad. Sci. U.S.A.">
        <title>A global phylogenomic analysis of the shiitake genus Lentinula.</title>
        <authorList>
            <person name="Sierra-Patev S."/>
            <person name="Min B."/>
            <person name="Naranjo-Ortiz M."/>
            <person name="Looney B."/>
            <person name="Konkel Z."/>
            <person name="Slot J.C."/>
            <person name="Sakamoto Y."/>
            <person name="Steenwyk J.L."/>
            <person name="Rokas A."/>
            <person name="Carro J."/>
            <person name="Camarero S."/>
            <person name="Ferreira P."/>
            <person name="Molpeceres G."/>
            <person name="Ruiz-Duenas F.J."/>
            <person name="Serrano A."/>
            <person name="Henrissat B."/>
            <person name="Drula E."/>
            <person name="Hughes K.W."/>
            <person name="Mata J.L."/>
            <person name="Ishikawa N.K."/>
            <person name="Vargas-Isla R."/>
            <person name="Ushijima S."/>
            <person name="Smith C.A."/>
            <person name="Donoghue J."/>
            <person name="Ahrendt S."/>
            <person name="Andreopoulos W."/>
            <person name="He G."/>
            <person name="LaButti K."/>
            <person name="Lipzen A."/>
            <person name="Ng V."/>
            <person name="Riley R."/>
            <person name="Sandor L."/>
            <person name="Barry K."/>
            <person name="Martinez A.T."/>
            <person name="Xiao Y."/>
            <person name="Gibbons J.G."/>
            <person name="Terashima K."/>
            <person name="Grigoriev I.V."/>
            <person name="Hibbett D."/>
        </authorList>
    </citation>
    <scope>NUCLEOTIDE SEQUENCE [LARGE SCALE GENOMIC DNA]</scope>
    <source>
        <strain evidence="7 9">TFB7810</strain>
    </source>
</reference>
<dbReference type="SMART" id="SM00719">
    <property type="entry name" value="Plus3"/>
    <property type="match status" value="1"/>
</dbReference>
<feature type="compositionally biased region" description="Basic and acidic residues" evidence="5">
    <location>
        <begin position="107"/>
        <end position="116"/>
    </location>
</feature>
<dbReference type="PROSITE" id="PS51360">
    <property type="entry name" value="PLUS3"/>
    <property type="match status" value="1"/>
</dbReference>
<feature type="region of interest" description="Disordered" evidence="5">
    <location>
        <begin position="107"/>
        <end position="213"/>
    </location>
</feature>
<dbReference type="InterPro" id="IPR004343">
    <property type="entry name" value="Plus-3_dom"/>
</dbReference>
<comment type="subcellular location">
    <subcellularLocation>
        <location evidence="1">Nucleus</location>
    </subcellularLocation>
</comment>
<protein>
    <submittedName>
        <fullName evidence="7">Plus-3-domain-containing protein</fullName>
    </submittedName>
</protein>
<evidence type="ECO:0000256" key="2">
    <source>
        <dbReference type="ARBA" id="ARBA00023015"/>
    </source>
</evidence>
<feature type="domain" description="Plus3" evidence="6">
    <location>
        <begin position="217"/>
        <end position="349"/>
    </location>
</feature>
<dbReference type="EMBL" id="JANVFU010000004">
    <property type="protein sequence ID" value="KAJ3746348.1"/>
    <property type="molecule type" value="Genomic_DNA"/>
</dbReference>
<comment type="caution">
    <text evidence="7">The sequence shown here is derived from an EMBL/GenBank/DDBJ whole genome shotgun (WGS) entry which is preliminary data.</text>
</comment>
<dbReference type="Proteomes" id="UP001163850">
    <property type="component" value="Unassembled WGS sequence"/>
</dbReference>
<keyword evidence="9" id="KW-1185">Reference proteome</keyword>
<feature type="compositionally biased region" description="Basic residues" evidence="5">
    <location>
        <begin position="21"/>
        <end position="40"/>
    </location>
</feature>
<evidence type="ECO:0000259" key="6">
    <source>
        <dbReference type="PROSITE" id="PS51360"/>
    </source>
</evidence>
<dbReference type="SUPFAM" id="SSF159042">
    <property type="entry name" value="Plus3-like"/>
    <property type="match status" value="1"/>
</dbReference>
<sequence>MSDFDDELLELVEADPSEERKRKRSSGSKAKGSHSSKRRKADVSDDDPESEEEEDDPYPLDGKYVDEADMQRLLQLPEIEREDIIATRMEERQKILDKKALALLVKEQRERDRVGDSDGGNAGVAKAAKRQHTARGATKEKTSKLDELKAKRKAKDQKSKNRAYSPKRERSSSPMDMETSSSDEDEDGVITKDEQEEERAQRLMNGGINSAPKTEVPATLQDLERCRLSRTLLLKHFLAPWFPQYIKGMWVRYLIGFEENVPVYRICQVNHLVEDPVKPYKIEEQWFDRQAELVHGLARRKFNLDQISNSRFTEKEFDRLRKTLFQEDLSLPTRSSIEAKTVEMHRLVSQTMTESDLSSILNKRRELNSKRPPGWTTLERSRLNQARTLASRRQDHAEVAELDAQIAEFDARHGSGGGTNGSANGKLDENTRSSSGSDVLMKLSEKNRKANAEAVRRAEQQEAERKRRERKLAMSGSGTSTPIDPSARLKILPRTLIARTPTPGPSRSGTPAAPTPSKEATHSASPLSGSAKSNGQSFEASVIASLEVDLGDF</sequence>
<evidence type="ECO:0000256" key="5">
    <source>
        <dbReference type="SAM" id="MobiDB-lite"/>
    </source>
</evidence>
<dbReference type="EMBL" id="MU802038">
    <property type="protein sequence ID" value="KAJ3983009.1"/>
    <property type="molecule type" value="Genomic_DNA"/>
</dbReference>
<evidence type="ECO:0000313" key="7">
    <source>
        <dbReference type="EMBL" id="KAJ3746348.1"/>
    </source>
</evidence>
<accession>A0AA38PWK2</accession>
<dbReference type="Proteomes" id="UP001142393">
    <property type="component" value="Unassembled WGS sequence"/>
</dbReference>
<evidence type="ECO:0000256" key="4">
    <source>
        <dbReference type="ARBA" id="ARBA00023242"/>
    </source>
</evidence>
<dbReference type="Pfam" id="PF03126">
    <property type="entry name" value="Plus-3"/>
    <property type="match status" value="1"/>
</dbReference>
<evidence type="ECO:0000256" key="1">
    <source>
        <dbReference type="ARBA" id="ARBA00004123"/>
    </source>
</evidence>
<dbReference type="PANTHER" id="PTHR13115:SF8">
    <property type="entry name" value="RNA POLYMERASE-ASSOCIATED PROTEIN RTF1 HOMOLOG"/>
    <property type="match status" value="1"/>
</dbReference>
<dbReference type="InterPro" id="IPR036128">
    <property type="entry name" value="Plus3-like_sf"/>
</dbReference>
<feature type="compositionally biased region" description="Low complexity" evidence="5">
    <location>
        <begin position="499"/>
        <end position="511"/>
    </location>
</feature>
<dbReference type="PANTHER" id="PTHR13115">
    <property type="entry name" value="RNA POLYMERASE-ASSOCIATED PROTEIN RTF1 HOMOLOG"/>
    <property type="match status" value="1"/>
</dbReference>
<feature type="region of interest" description="Disordered" evidence="5">
    <location>
        <begin position="411"/>
        <end position="537"/>
    </location>
</feature>
<keyword evidence="3" id="KW-0804">Transcription</keyword>
<evidence type="ECO:0000256" key="3">
    <source>
        <dbReference type="ARBA" id="ARBA00023163"/>
    </source>
</evidence>
<dbReference type="GO" id="GO:0016593">
    <property type="term" value="C:Cdc73/Paf1 complex"/>
    <property type="evidence" value="ECO:0007669"/>
    <property type="project" value="TreeGrafter"/>
</dbReference>
<organism evidence="7 9">
    <name type="scientific">Lentinula detonsa</name>
    <dbReference type="NCBI Taxonomy" id="2804962"/>
    <lineage>
        <taxon>Eukaryota</taxon>
        <taxon>Fungi</taxon>
        <taxon>Dikarya</taxon>
        <taxon>Basidiomycota</taxon>
        <taxon>Agaricomycotina</taxon>
        <taxon>Agaricomycetes</taxon>
        <taxon>Agaricomycetidae</taxon>
        <taxon>Agaricales</taxon>
        <taxon>Marasmiineae</taxon>
        <taxon>Omphalotaceae</taxon>
        <taxon>Lentinula</taxon>
    </lineage>
</organism>
<feature type="compositionally biased region" description="Basic and acidic residues" evidence="5">
    <location>
        <begin position="443"/>
        <end position="466"/>
    </location>
</feature>
<gene>
    <name evidence="7" type="ORF">DFH05DRAFT_937193</name>
    <name evidence="8" type="ORF">F5890DRAFT_1525860</name>
</gene>
<feature type="compositionally biased region" description="Basic and acidic residues" evidence="5">
    <location>
        <begin position="189"/>
        <end position="201"/>
    </location>
</feature>
<feature type="compositionally biased region" description="Acidic residues" evidence="5">
    <location>
        <begin position="1"/>
        <end position="16"/>
    </location>
</feature>
<reference evidence="8" key="2">
    <citation type="submission" date="2022-08" db="EMBL/GenBank/DDBJ databases">
        <authorList>
            <consortium name="DOE Joint Genome Institute"/>
            <person name="Min B."/>
            <person name="Riley R."/>
            <person name="Sierra-Patev S."/>
            <person name="Naranjo-Ortiz M."/>
            <person name="Looney B."/>
            <person name="Konkel Z."/>
            <person name="Slot J.C."/>
            <person name="Sakamoto Y."/>
            <person name="Steenwyk J.L."/>
            <person name="Rokas A."/>
            <person name="Carro J."/>
            <person name="Camarero S."/>
            <person name="Ferreira P."/>
            <person name="Molpeceres G."/>
            <person name="Ruiz-Duenas F.J."/>
            <person name="Serrano A."/>
            <person name="Henrissat B."/>
            <person name="Drula E."/>
            <person name="Hughes K.W."/>
            <person name="Mata J.L."/>
            <person name="Ishikawa N.K."/>
            <person name="Vargas-Isla R."/>
            <person name="Ushijima S."/>
            <person name="Smith C.A."/>
            <person name="Ahrendt S."/>
            <person name="Andreopoulos W."/>
            <person name="He G."/>
            <person name="Labutti K."/>
            <person name="Lipzen A."/>
            <person name="Ng V."/>
            <person name="Sandor L."/>
            <person name="Barry K."/>
            <person name="Martinez A.T."/>
            <person name="Xiao Y."/>
            <person name="Gibbons J.G."/>
            <person name="Terashima K."/>
            <person name="Hibbett D.S."/>
            <person name="Grigoriev I.V."/>
        </authorList>
    </citation>
    <scope>NUCLEOTIDE SEQUENCE</scope>
    <source>
        <strain evidence="8">TFB7829</strain>
    </source>
</reference>